<keyword evidence="1" id="KW-1133">Transmembrane helix</keyword>
<dbReference type="EMBL" id="JACALR010000004">
    <property type="protein sequence ID" value="MDM1551457.1"/>
    <property type="molecule type" value="Genomic_DNA"/>
</dbReference>
<sequence length="128" mass="15269">MKLFDTYFSFYILSWIFIKLTRIYSIEIEYLNHYLTDIFAVPAMTHLGSYIISKIKYNNQLYTYPTSYLVITAFVLSFLLEYLMPKFSSNYTADILDIVCYFIGIIFYLKVHKPYLIQKYSTSKFTPS</sequence>
<name>A0AAW7DLN0_9FLAO</name>
<dbReference type="RefSeq" id="WP_286486019.1">
    <property type="nucleotide sequence ID" value="NZ_JACALR010000004.1"/>
</dbReference>
<feature type="transmembrane region" description="Helical" evidence="1">
    <location>
        <begin position="7"/>
        <end position="25"/>
    </location>
</feature>
<organism evidence="2 3">
    <name type="scientific">Empedobacter falsenii</name>
    <dbReference type="NCBI Taxonomy" id="343874"/>
    <lineage>
        <taxon>Bacteria</taxon>
        <taxon>Pseudomonadati</taxon>
        <taxon>Bacteroidota</taxon>
        <taxon>Flavobacteriia</taxon>
        <taxon>Flavobacteriales</taxon>
        <taxon>Weeksellaceae</taxon>
        <taxon>Empedobacter</taxon>
    </lineage>
</organism>
<protein>
    <recommendedName>
        <fullName evidence="4">Magnesium citrate secondary transporter</fullName>
    </recommendedName>
</protein>
<accession>A0AAW7DLN0</accession>
<evidence type="ECO:0000313" key="3">
    <source>
        <dbReference type="Proteomes" id="UP001173578"/>
    </source>
</evidence>
<comment type="caution">
    <text evidence="2">The sequence shown here is derived from an EMBL/GenBank/DDBJ whole genome shotgun (WGS) entry which is preliminary data.</text>
</comment>
<feature type="transmembrane region" description="Helical" evidence="1">
    <location>
        <begin position="64"/>
        <end position="84"/>
    </location>
</feature>
<proteinExistence type="predicted"/>
<reference evidence="2" key="2">
    <citation type="journal article" date="2022" name="Sci. Total Environ.">
        <title>Prevalence, transmission, and molecular epidemiology of tet(X)-positive bacteria among humans, animals, and environmental niches in China: An epidemiological, and genomic-based study.</title>
        <authorList>
            <person name="Dong N."/>
            <person name="Zeng Y."/>
            <person name="Cai C."/>
            <person name="Sun C."/>
            <person name="Lu J."/>
            <person name="Liu C."/>
            <person name="Zhou H."/>
            <person name="Sun Q."/>
            <person name="Shu L."/>
            <person name="Wang H."/>
            <person name="Wang Y."/>
            <person name="Wang S."/>
            <person name="Wu C."/>
            <person name="Chan E.W."/>
            <person name="Chen G."/>
            <person name="Shen Z."/>
            <person name="Chen S."/>
            <person name="Zhang R."/>
        </authorList>
    </citation>
    <scope>NUCLEOTIDE SEQUENCE</scope>
    <source>
        <strain evidence="2">210</strain>
    </source>
</reference>
<evidence type="ECO:0000313" key="2">
    <source>
        <dbReference type="EMBL" id="MDM1551457.1"/>
    </source>
</evidence>
<gene>
    <name evidence="2" type="ORF">HX095_09545</name>
</gene>
<dbReference type="AlphaFoldDB" id="A0AAW7DLN0"/>
<evidence type="ECO:0000256" key="1">
    <source>
        <dbReference type="SAM" id="Phobius"/>
    </source>
</evidence>
<dbReference type="Proteomes" id="UP001173578">
    <property type="component" value="Unassembled WGS sequence"/>
</dbReference>
<keyword evidence="1" id="KW-0472">Membrane</keyword>
<evidence type="ECO:0008006" key="4">
    <source>
        <dbReference type="Google" id="ProtNLM"/>
    </source>
</evidence>
<reference evidence="2" key="1">
    <citation type="submission" date="2020-06" db="EMBL/GenBank/DDBJ databases">
        <authorList>
            <person name="Dong N."/>
        </authorList>
    </citation>
    <scope>NUCLEOTIDE SEQUENCE</scope>
    <source>
        <strain evidence="2">210</strain>
    </source>
</reference>
<feature type="transmembrane region" description="Helical" evidence="1">
    <location>
        <begin position="90"/>
        <end position="109"/>
    </location>
</feature>
<keyword evidence="1" id="KW-0812">Transmembrane</keyword>
<feature type="transmembrane region" description="Helical" evidence="1">
    <location>
        <begin position="31"/>
        <end position="52"/>
    </location>
</feature>